<protein>
    <submittedName>
        <fullName evidence="2">Uncharacterized protein</fullName>
    </submittedName>
</protein>
<dbReference type="EMBL" id="VFOL01000001">
    <property type="protein sequence ID" value="TQL35909.1"/>
    <property type="molecule type" value="Genomic_DNA"/>
</dbReference>
<dbReference type="Proteomes" id="UP000677457">
    <property type="component" value="Unassembled WGS sequence"/>
</dbReference>
<dbReference type="Proteomes" id="UP000315983">
    <property type="component" value="Unassembled WGS sequence"/>
</dbReference>
<keyword evidence="4" id="KW-1185">Reference proteome</keyword>
<proteinExistence type="predicted"/>
<organism evidence="2 3">
    <name type="scientific">Salinispora arenicola</name>
    <dbReference type="NCBI Taxonomy" id="168697"/>
    <lineage>
        <taxon>Bacteria</taxon>
        <taxon>Bacillati</taxon>
        <taxon>Actinomycetota</taxon>
        <taxon>Actinomycetes</taxon>
        <taxon>Micromonosporales</taxon>
        <taxon>Micromonosporaceae</taxon>
        <taxon>Salinispora</taxon>
    </lineage>
</organism>
<name>A0A542XJ74_SALAC</name>
<evidence type="ECO:0000313" key="1">
    <source>
        <dbReference type="EMBL" id="GIM82789.1"/>
    </source>
</evidence>
<evidence type="ECO:0000313" key="4">
    <source>
        <dbReference type="Proteomes" id="UP000677457"/>
    </source>
</evidence>
<evidence type="ECO:0000313" key="2">
    <source>
        <dbReference type="EMBL" id="TQL35909.1"/>
    </source>
</evidence>
<reference evidence="2 3" key="1">
    <citation type="submission" date="2019-06" db="EMBL/GenBank/DDBJ databases">
        <title>Sequencing the genomes of 1000 actinobacteria strains.</title>
        <authorList>
            <person name="Klenk H.-P."/>
        </authorList>
    </citation>
    <scope>NUCLEOTIDE SEQUENCE [LARGE SCALE GENOMIC DNA]</scope>
    <source>
        <strain evidence="2 3">DSM 44819</strain>
    </source>
</reference>
<comment type="caution">
    <text evidence="2">The sequence shown here is derived from an EMBL/GenBank/DDBJ whole genome shotgun (WGS) entry which is preliminary data.</text>
</comment>
<sequence>MKCQAKGCGKDATHRISNVLLCEEHANQQRHCSGGCAKLLQVANVNLAVHNSYKGGEFLLCEACDRLDKKTCTYCRTIVKVEGRTTTTNRPYGDTTQLCENCDQLDKKTCTNCNTIVKVEGRTTTTNRPYGDTTQLCENCDQLDKKTCTNCNTIVEVGGRTTTTNRPYGDTTQLCENCDQLDKKTCTNCGSIVSVEGETRVTYTPYNDGEIPLCGRCDTLVGQRCRACTAPSTVRTPDGRDQQLAGASRIHPVGDEATTVGWRCRVCTKNPLRNTDDVTTRQAYGNAETWMRGWVESCGKVYPGYGDRLTWSMDRDGEFTLDGDGQELGRCTTTTHGDLPKTYRIQVLTFMRPLSFQQTLIHELTHALTHEFGIGDKPMIEGFCNYVAYLYLEHVRTSDFVRAAEAARAIQRMTENPNQAYGVNFRHIRDQLRLDPTQALNWFESNG</sequence>
<evidence type="ECO:0000313" key="3">
    <source>
        <dbReference type="Proteomes" id="UP000315983"/>
    </source>
</evidence>
<dbReference type="AlphaFoldDB" id="A0A542XJ74"/>
<accession>A0A542XJ74</accession>
<reference evidence="1 4" key="2">
    <citation type="submission" date="2021-03" db="EMBL/GenBank/DDBJ databases">
        <title>Whole genome shotgun sequence of Salinispora arenicola NBRC 105043.</title>
        <authorList>
            <person name="Komaki H."/>
            <person name="Tamura T."/>
        </authorList>
    </citation>
    <scope>NUCLEOTIDE SEQUENCE [LARGE SCALE GENOMIC DNA]</scope>
    <source>
        <strain evidence="1 4">NBRC 105043</strain>
    </source>
</reference>
<gene>
    <name evidence="2" type="ORF">FB564_0978</name>
    <name evidence="1" type="ORF">Sar04_08980</name>
</gene>
<dbReference type="EMBL" id="BOQM01000006">
    <property type="protein sequence ID" value="GIM82789.1"/>
    <property type="molecule type" value="Genomic_DNA"/>
</dbReference>